<feature type="compositionally biased region" description="Polar residues" evidence="1">
    <location>
        <begin position="236"/>
        <end position="247"/>
    </location>
</feature>
<dbReference type="AlphaFoldDB" id="A0A2A4JLD1"/>
<evidence type="ECO:0000256" key="1">
    <source>
        <dbReference type="SAM" id="MobiDB-lite"/>
    </source>
</evidence>
<feature type="compositionally biased region" description="Polar residues" evidence="1">
    <location>
        <begin position="39"/>
        <end position="50"/>
    </location>
</feature>
<accession>A0A2A4JLD1</accession>
<feature type="compositionally biased region" description="Basic and acidic residues" evidence="1">
    <location>
        <begin position="52"/>
        <end position="63"/>
    </location>
</feature>
<evidence type="ECO:0000313" key="2">
    <source>
        <dbReference type="EMBL" id="PCG72220.1"/>
    </source>
</evidence>
<name>A0A2A4JLD1_HELVI</name>
<gene>
    <name evidence="2" type="ORF">B5V51_1037</name>
</gene>
<feature type="region of interest" description="Disordered" evidence="1">
    <location>
        <begin position="226"/>
        <end position="247"/>
    </location>
</feature>
<dbReference type="EMBL" id="NWSH01001183">
    <property type="protein sequence ID" value="PCG72220.1"/>
    <property type="molecule type" value="Genomic_DNA"/>
</dbReference>
<protein>
    <submittedName>
        <fullName evidence="2">Uncharacterized protein</fullName>
    </submittedName>
</protein>
<sequence length="247" mass="28466">MEDENTKEENQPSTSKKESQRTNSGNDLYDDRHDDRASNSDSSLSATYSVRSRIDMTDARPEVPKPTIKTKPPERKKRAVSKGSKVVQMGSRSQMLSPLFVKTNAALQEHTCKSKRNYCEISPEMIYEGLRNLSLWKQEVPTGLLYEFIRVHYPVNRDENELYIELMEKLRIACIVGMVSQITEDFWCLTSELQQQHLTANHVTLFWQAYADTLNPIYNRKEPVIKENSEQETNTRIKSGTNGDDLI</sequence>
<feature type="compositionally biased region" description="Basic and acidic residues" evidence="1">
    <location>
        <begin position="29"/>
        <end position="38"/>
    </location>
</feature>
<reference evidence="2" key="1">
    <citation type="submission" date="2017-09" db="EMBL/GenBank/DDBJ databases">
        <title>Contemporary evolution of a Lepidopteran species, Heliothis virescens, in response to modern agricultural practices.</title>
        <authorList>
            <person name="Fritz M.L."/>
            <person name="Deyonke A.M."/>
            <person name="Papanicolaou A."/>
            <person name="Micinski S."/>
            <person name="Westbrook J."/>
            <person name="Gould F."/>
        </authorList>
    </citation>
    <scope>NUCLEOTIDE SEQUENCE [LARGE SCALE GENOMIC DNA]</scope>
    <source>
        <strain evidence="2">HvINT-</strain>
        <tissue evidence="2">Whole body</tissue>
    </source>
</reference>
<feature type="compositionally biased region" description="Basic and acidic residues" evidence="1">
    <location>
        <begin position="226"/>
        <end position="235"/>
    </location>
</feature>
<feature type="compositionally biased region" description="Basic and acidic residues" evidence="1">
    <location>
        <begin position="7"/>
        <end position="20"/>
    </location>
</feature>
<feature type="region of interest" description="Disordered" evidence="1">
    <location>
        <begin position="1"/>
        <end position="88"/>
    </location>
</feature>
<comment type="caution">
    <text evidence="2">The sequence shown here is derived from an EMBL/GenBank/DDBJ whole genome shotgun (WGS) entry which is preliminary data.</text>
</comment>
<proteinExistence type="predicted"/>
<organism evidence="2">
    <name type="scientific">Heliothis virescens</name>
    <name type="common">Tobacco budworm moth</name>
    <dbReference type="NCBI Taxonomy" id="7102"/>
    <lineage>
        <taxon>Eukaryota</taxon>
        <taxon>Metazoa</taxon>
        <taxon>Ecdysozoa</taxon>
        <taxon>Arthropoda</taxon>
        <taxon>Hexapoda</taxon>
        <taxon>Insecta</taxon>
        <taxon>Pterygota</taxon>
        <taxon>Neoptera</taxon>
        <taxon>Endopterygota</taxon>
        <taxon>Lepidoptera</taxon>
        <taxon>Glossata</taxon>
        <taxon>Ditrysia</taxon>
        <taxon>Noctuoidea</taxon>
        <taxon>Noctuidae</taxon>
        <taxon>Heliothinae</taxon>
        <taxon>Heliothis</taxon>
    </lineage>
</organism>